<dbReference type="EMBL" id="CP053923">
    <property type="protein sequence ID" value="QNT70617.1"/>
    <property type="molecule type" value="Genomic_DNA"/>
</dbReference>
<dbReference type="KEGG" id="dvn:HQ394_16390"/>
<evidence type="ECO:0000313" key="3">
    <source>
        <dbReference type="EMBL" id="QNT70617.1"/>
    </source>
</evidence>
<evidence type="ECO:0000313" key="4">
    <source>
        <dbReference type="Proteomes" id="UP000516369"/>
    </source>
</evidence>
<feature type="signal peptide" evidence="1">
    <location>
        <begin position="1"/>
        <end position="22"/>
    </location>
</feature>
<reference evidence="3 4" key="1">
    <citation type="submission" date="2020-05" db="EMBL/GenBank/DDBJ databases">
        <title>Complete closed genome sequence of Defluviicoccus vanus.</title>
        <authorList>
            <person name="Bessarab I."/>
            <person name="Arumugam K."/>
            <person name="Maszenan A.M."/>
            <person name="Seviour R.J."/>
            <person name="Williams R.B."/>
        </authorList>
    </citation>
    <scope>NUCLEOTIDE SEQUENCE [LARGE SCALE GENOMIC DNA]</scope>
    <source>
        <strain evidence="3 4">Ben 114</strain>
    </source>
</reference>
<dbReference type="RefSeq" id="WP_190261092.1">
    <property type="nucleotide sequence ID" value="NZ_CP053923.1"/>
</dbReference>
<name>A0A7H1N4I1_9PROT</name>
<feature type="chain" id="PRO_5028889818" description="Rap1a immunity protein domain-containing protein" evidence="1">
    <location>
        <begin position="23"/>
        <end position="143"/>
    </location>
</feature>
<protein>
    <recommendedName>
        <fullName evidence="2">Rap1a immunity protein domain-containing protein</fullName>
    </recommendedName>
</protein>
<feature type="domain" description="Rap1a immunity protein" evidence="2">
    <location>
        <begin position="47"/>
        <end position="139"/>
    </location>
</feature>
<keyword evidence="1" id="KW-0732">Signal</keyword>
<proteinExistence type="predicted"/>
<organism evidence="3 4">
    <name type="scientific">Defluviicoccus vanus</name>
    <dbReference type="NCBI Taxonomy" id="111831"/>
    <lineage>
        <taxon>Bacteria</taxon>
        <taxon>Pseudomonadati</taxon>
        <taxon>Pseudomonadota</taxon>
        <taxon>Alphaproteobacteria</taxon>
        <taxon>Rhodospirillales</taxon>
        <taxon>Rhodospirillaceae</taxon>
        <taxon>Defluviicoccus</taxon>
    </lineage>
</organism>
<evidence type="ECO:0000256" key="1">
    <source>
        <dbReference type="SAM" id="SignalP"/>
    </source>
</evidence>
<dbReference type="Pfam" id="PF18602">
    <property type="entry name" value="Rap1a"/>
    <property type="match status" value="1"/>
</dbReference>
<gene>
    <name evidence="3" type="ORF">HQ394_16390</name>
</gene>
<dbReference type="AlphaFoldDB" id="A0A7H1N4I1"/>
<dbReference type="InterPro" id="IPR041238">
    <property type="entry name" value="Rap1a"/>
</dbReference>
<evidence type="ECO:0000259" key="2">
    <source>
        <dbReference type="Pfam" id="PF18602"/>
    </source>
</evidence>
<dbReference type="Proteomes" id="UP000516369">
    <property type="component" value="Chromosome"/>
</dbReference>
<keyword evidence="4" id="KW-1185">Reference proteome</keyword>
<accession>A0A7H1N4I1</accession>
<sequence length="143" mass="15107">MRVRLIAAVVATALTAHAPAWAASGSASSEPAEGQPGFSLSDFKLVTAQDLYDVCTVEASDPNVAVAEAFCYGYFTGGKHYHDEVAAVSPMGPIACPPAPATRQELVVVFVDYLKRNPQRAGGRPMDVIFEAIGAQWPCPTKP</sequence>